<dbReference type="PANTHER" id="PTHR10366">
    <property type="entry name" value="NAD DEPENDENT EPIMERASE/DEHYDRATASE"/>
    <property type="match status" value="1"/>
</dbReference>
<dbReference type="InterPro" id="IPR001509">
    <property type="entry name" value="Epimerase_deHydtase"/>
</dbReference>
<dbReference type="InParanoid" id="A0A409XII5"/>
<dbReference type="PANTHER" id="PTHR10366:SF564">
    <property type="entry name" value="STEROL-4-ALPHA-CARBOXYLATE 3-DEHYDROGENASE, DECARBOXYLATING"/>
    <property type="match status" value="1"/>
</dbReference>
<evidence type="ECO:0000313" key="5">
    <source>
        <dbReference type="Proteomes" id="UP000283269"/>
    </source>
</evidence>
<evidence type="ECO:0000256" key="1">
    <source>
        <dbReference type="ARBA" id="ARBA00023002"/>
    </source>
</evidence>
<keyword evidence="5" id="KW-1185">Reference proteome</keyword>
<comment type="similarity">
    <text evidence="2">Belongs to the NAD(P)-dependent epimerase/dehydratase family. Dihydroflavonol-4-reductase subfamily.</text>
</comment>
<accession>A0A409XII5</accession>
<sequence length="351" mass="38384">MSESLKLIFVTGASGFLASHIIHELTEQGYRVRASARRNKLEPLRALYRSTPSVEIVEIADVAHGNFEEVFKDVDAVIHTASPLPGREDVDTMLRSAIDGSLNVLKQAEQVGVKKFIVTSSTAAVTGDPKVVGVSFRAEHWNPVTKAQAKLGTASATYAAAKKYAELAVWEWAEANPHVDVTTINPPFIYGPFPPLRLPVAPGNFSALSTDMMVYTLLSPTGAYPPSVGYADFRDVAKVHVGALRTPPTVQGRKRVLLSSPDGLDFKAIFDAIKKARPEVEGRLTKLPPPLYPFDRYDIDFERVEEVTGVKKADFHTTEETIVDTVNALLDLEKTWTESGFVVPEVIPSAI</sequence>
<dbReference type="Proteomes" id="UP000283269">
    <property type="component" value="Unassembled WGS sequence"/>
</dbReference>
<keyword evidence="1" id="KW-0560">Oxidoreductase</keyword>
<dbReference type="Pfam" id="PF01370">
    <property type="entry name" value="Epimerase"/>
    <property type="match status" value="1"/>
</dbReference>
<proteinExistence type="inferred from homology"/>
<organism evidence="4 5">
    <name type="scientific">Psilocybe cyanescens</name>
    <dbReference type="NCBI Taxonomy" id="93625"/>
    <lineage>
        <taxon>Eukaryota</taxon>
        <taxon>Fungi</taxon>
        <taxon>Dikarya</taxon>
        <taxon>Basidiomycota</taxon>
        <taxon>Agaricomycotina</taxon>
        <taxon>Agaricomycetes</taxon>
        <taxon>Agaricomycetidae</taxon>
        <taxon>Agaricales</taxon>
        <taxon>Agaricineae</taxon>
        <taxon>Strophariaceae</taxon>
        <taxon>Psilocybe</taxon>
    </lineage>
</organism>
<dbReference type="Gene3D" id="3.40.50.720">
    <property type="entry name" value="NAD(P)-binding Rossmann-like Domain"/>
    <property type="match status" value="1"/>
</dbReference>
<dbReference type="InterPro" id="IPR050425">
    <property type="entry name" value="NAD(P)_dehydrat-like"/>
</dbReference>
<evidence type="ECO:0000256" key="2">
    <source>
        <dbReference type="ARBA" id="ARBA00023445"/>
    </source>
</evidence>
<dbReference type="STRING" id="93625.A0A409XII5"/>
<reference evidence="4 5" key="1">
    <citation type="journal article" date="2018" name="Evol. Lett.">
        <title>Horizontal gene cluster transfer increased hallucinogenic mushroom diversity.</title>
        <authorList>
            <person name="Reynolds H.T."/>
            <person name="Vijayakumar V."/>
            <person name="Gluck-Thaler E."/>
            <person name="Korotkin H.B."/>
            <person name="Matheny P.B."/>
            <person name="Slot J.C."/>
        </authorList>
    </citation>
    <scope>NUCLEOTIDE SEQUENCE [LARGE SCALE GENOMIC DNA]</scope>
    <source>
        <strain evidence="4 5">2631</strain>
    </source>
</reference>
<evidence type="ECO:0000313" key="4">
    <source>
        <dbReference type="EMBL" id="PPQ90567.1"/>
    </source>
</evidence>
<gene>
    <name evidence="4" type="ORF">CVT25_015881</name>
</gene>
<dbReference type="SUPFAM" id="SSF51735">
    <property type="entry name" value="NAD(P)-binding Rossmann-fold domains"/>
    <property type="match status" value="1"/>
</dbReference>
<comment type="caution">
    <text evidence="4">The sequence shown here is derived from an EMBL/GenBank/DDBJ whole genome shotgun (WGS) entry which is preliminary data.</text>
</comment>
<dbReference type="OrthoDB" id="2735536at2759"/>
<protein>
    <recommendedName>
        <fullName evidence="3">NAD-dependent epimerase/dehydratase domain-containing protein</fullName>
    </recommendedName>
</protein>
<dbReference type="GO" id="GO:0016616">
    <property type="term" value="F:oxidoreductase activity, acting on the CH-OH group of donors, NAD or NADP as acceptor"/>
    <property type="evidence" value="ECO:0007669"/>
    <property type="project" value="TreeGrafter"/>
</dbReference>
<evidence type="ECO:0000259" key="3">
    <source>
        <dbReference type="Pfam" id="PF01370"/>
    </source>
</evidence>
<dbReference type="EMBL" id="NHYD01001616">
    <property type="protein sequence ID" value="PPQ90567.1"/>
    <property type="molecule type" value="Genomic_DNA"/>
</dbReference>
<dbReference type="InterPro" id="IPR036291">
    <property type="entry name" value="NAD(P)-bd_dom_sf"/>
</dbReference>
<dbReference type="AlphaFoldDB" id="A0A409XII5"/>
<name>A0A409XII5_PSICY</name>
<feature type="domain" description="NAD-dependent epimerase/dehydratase" evidence="3">
    <location>
        <begin position="8"/>
        <end position="197"/>
    </location>
</feature>